<name>A0A3L7DZE3_9GAMM</name>
<accession>A0A3L7DZE3</accession>
<dbReference type="EMBL" id="QRAN01000008">
    <property type="protein sequence ID" value="RLQ22039.1"/>
    <property type="molecule type" value="Genomic_DNA"/>
</dbReference>
<dbReference type="SUPFAM" id="SSF54637">
    <property type="entry name" value="Thioesterase/thiol ester dehydrase-isomerase"/>
    <property type="match status" value="1"/>
</dbReference>
<feature type="domain" description="Thioesterase" evidence="2">
    <location>
        <begin position="51"/>
        <end position="124"/>
    </location>
</feature>
<dbReference type="PANTHER" id="PTHR43240">
    <property type="entry name" value="1,4-DIHYDROXY-2-NAPHTHOYL-COA THIOESTERASE 1"/>
    <property type="match status" value="1"/>
</dbReference>
<evidence type="ECO:0000313" key="3">
    <source>
        <dbReference type="EMBL" id="RLQ22039.1"/>
    </source>
</evidence>
<comment type="caution">
    <text evidence="3">The sequence shown here is derived from an EMBL/GenBank/DDBJ whole genome shotgun (WGS) entry which is preliminary data.</text>
</comment>
<dbReference type="GO" id="GO:0005829">
    <property type="term" value="C:cytosol"/>
    <property type="evidence" value="ECO:0007669"/>
    <property type="project" value="TreeGrafter"/>
</dbReference>
<dbReference type="Pfam" id="PF03061">
    <property type="entry name" value="4HBT"/>
    <property type="match status" value="1"/>
</dbReference>
<keyword evidence="4" id="KW-1185">Reference proteome</keyword>
<dbReference type="InterPro" id="IPR006683">
    <property type="entry name" value="Thioestr_dom"/>
</dbReference>
<protein>
    <submittedName>
        <fullName evidence="3">Hotdog fold thioesterase</fullName>
    </submittedName>
</protein>
<evidence type="ECO:0000313" key="4">
    <source>
        <dbReference type="Proteomes" id="UP000265509"/>
    </source>
</evidence>
<dbReference type="InterPro" id="IPR029069">
    <property type="entry name" value="HotDog_dom_sf"/>
</dbReference>
<sequence length="131" mass="14141">MSSSEKSELLSKMCHYIPHARYQGIHLVSVNHEEVELCLPYRDELVGNPDNGAVHGGALTVLLDHTLGIASITHDEVGACITPTLDLRIDHLGVVASGRDIFAAAKTYRVTRRIAFVEGLAWGDRGPTAGP</sequence>
<dbReference type="NCBIfam" id="TIGR00369">
    <property type="entry name" value="unchar_dom_1"/>
    <property type="match status" value="1"/>
</dbReference>
<dbReference type="AlphaFoldDB" id="A0A3L7DZE3"/>
<dbReference type="Gene3D" id="3.10.129.10">
    <property type="entry name" value="Hotdog Thioesterase"/>
    <property type="match status" value="1"/>
</dbReference>
<dbReference type="Proteomes" id="UP000265509">
    <property type="component" value="Unassembled WGS sequence"/>
</dbReference>
<reference evidence="3 4" key="1">
    <citation type="submission" date="2018-07" db="EMBL/GenBank/DDBJ databases">
        <title>Halioglobus sp. genome submission.</title>
        <authorList>
            <person name="Ye M.-Q."/>
            <person name="Du Z.-J."/>
        </authorList>
    </citation>
    <scope>NUCLEOTIDE SEQUENCE [LARGE SCALE GENOMIC DNA]</scope>
    <source>
        <strain evidence="3 4">U0301</strain>
    </source>
</reference>
<dbReference type="CDD" id="cd03443">
    <property type="entry name" value="PaaI_thioesterase"/>
    <property type="match status" value="1"/>
</dbReference>
<proteinExistence type="predicted"/>
<dbReference type="PANTHER" id="PTHR43240:SF7">
    <property type="entry name" value="BLR7284 PROTEIN"/>
    <property type="match status" value="1"/>
</dbReference>
<gene>
    <name evidence="3" type="ORF">DWB85_08865</name>
</gene>
<dbReference type="InterPro" id="IPR003736">
    <property type="entry name" value="PAAI_dom"/>
</dbReference>
<organism evidence="3 4">
    <name type="scientific">Seongchinamella sediminis</name>
    <dbReference type="NCBI Taxonomy" id="2283635"/>
    <lineage>
        <taxon>Bacteria</taxon>
        <taxon>Pseudomonadati</taxon>
        <taxon>Pseudomonadota</taxon>
        <taxon>Gammaproteobacteria</taxon>
        <taxon>Cellvibrionales</taxon>
        <taxon>Halieaceae</taxon>
        <taxon>Seongchinamella</taxon>
    </lineage>
</organism>
<keyword evidence="1" id="KW-0378">Hydrolase</keyword>
<dbReference type="GO" id="GO:0061522">
    <property type="term" value="F:1,4-dihydroxy-2-naphthoyl-CoA thioesterase activity"/>
    <property type="evidence" value="ECO:0007669"/>
    <property type="project" value="TreeGrafter"/>
</dbReference>
<evidence type="ECO:0000256" key="1">
    <source>
        <dbReference type="ARBA" id="ARBA00022801"/>
    </source>
</evidence>
<evidence type="ECO:0000259" key="2">
    <source>
        <dbReference type="Pfam" id="PF03061"/>
    </source>
</evidence>